<proteinExistence type="predicted"/>
<dbReference type="VEuPathDB" id="VectorBase:RSAN_026737"/>
<accession>A0A9D4PB50</accession>
<dbReference type="PANTHER" id="PTHR47679">
    <property type="entry name" value="PROTEIN TORNADO 1"/>
    <property type="match status" value="1"/>
</dbReference>
<sequence>MPKSTRFGAHRSSDSTELPNLMSSFGNFRSPSFTNGTLSKFLPGTAKPCTSSPPSEDCWLCKEVNRWNSALASLSLELTEEEPGRLCLRTSRDADRYPDFFAPFIPCDTVFLLACLARQHACIKRLSVYGGVFGCQQVPTSELLKLRPGSAVECIEISGCAARSWTALLNTVGDVCSLRILRIEDFVVNADSTSRLVELIQANKGCLRELSFSAHDAPSEIPVELISALYRCEALTELSLYGQPTLEATTALEQLMQSNESIQKLSLQDDTQDQRILNALCNGLSANLSPTELHYECASLNFGQLLQLLKRYSRLESLVLSSNGNRPMRLEKHHGMSLNTLLVHSAGLRSLEVRHCAWTSLAAEEVAAGLARNSCLERFDVSRCDLDFGIVLTLCSALETNDTLKMLVFSPDDDFLHEPIHELNYYGVESLESVALASDALEKLTLNCIYVVQRCVYVMRDLCPSLTSAGTLKGFSIFNERCCTEHLVAKLKHCVDQNRRKWNCALHFVLNPCVSKRWAVAFESLQEKPCFLQRVTRALGKSSQDASRMIRLAKHFIARNYLLVTGVVSQGVACHPHLETQVDSLNSDCWLTIGEYLRVLDVVDDSSESWC</sequence>
<dbReference type="Proteomes" id="UP000821837">
    <property type="component" value="Unassembled WGS sequence"/>
</dbReference>
<protein>
    <submittedName>
        <fullName evidence="1">Uncharacterized protein</fullName>
    </submittedName>
</protein>
<dbReference type="Gene3D" id="3.80.10.10">
    <property type="entry name" value="Ribonuclease Inhibitor"/>
    <property type="match status" value="2"/>
</dbReference>
<keyword evidence="2" id="KW-1185">Reference proteome</keyword>
<dbReference type="SUPFAM" id="SSF52047">
    <property type="entry name" value="RNI-like"/>
    <property type="match status" value="1"/>
</dbReference>
<reference evidence="1" key="1">
    <citation type="journal article" date="2020" name="Cell">
        <title>Large-Scale Comparative Analyses of Tick Genomes Elucidate Their Genetic Diversity and Vector Capacities.</title>
        <authorList>
            <consortium name="Tick Genome and Microbiome Consortium (TIGMIC)"/>
            <person name="Jia N."/>
            <person name="Wang J."/>
            <person name="Shi W."/>
            <person name="Du L."/>
            <person name="Sun Y."/>
            <person name="Zhan W."/>
            <person name="Jiang J.F."/>
            <person name="Wang Q."/>
            <person name="Zhang B."/>
            <person name="Ji P."/>
            <person name="Bell-Sakyi L."/>
            <person name="Cui X.M."/>
            <person name="Yuan T.T."/>
            <person name="Jiang B.G."/>
            <person name="Yang W.F."/>
            <person name="Lam T.T."/>
            <person name="Chang Q.C."/>
            <person name="Ding S.J."/>
            <person name="Wang X.J."/>
            <person name="Zhu J.G."/>
            <person name="Ruan X.D."/>
            <person name="Zhao L."/>
            <person name="Wei J.T."/>
            <person name="Ye R.Z."/>
            <person name="Que T.C."/>
            <person name="Du C.H."/>
            <person name="Zhou Y.H."/>
            <person name="Cheng J.X."/>
            <person name="Dai P.F."/>
            <person name="Guo W.B."/>
            <person name="Han X.H."/>
            <person name="Huang E.J."/>
            <person name="Li L.F."/>
            <person name="Wei W."/>
            <person name="Gao Y.C."/>
            <person name="Liu J.Z."/>
            <person name="Shao H.Z."/>
            <person name="Wang X."/>
            <person name="Wang C.C."/>
            <person name="Yang T.C."/>
            <person name="Huo Q.B."/>
            <person name="Li W."/>
            <person name="Chen H.Y."/>
            <person name="Chen S.E."/>
            <person name="Zhou L.G."/>
            <person name="Ni X.B."/>
            <person name="Tian J.H."/>
            <person name="Sheng Y."/>
            <person name="Liu T."/>
            <person name="Pan Y.S."/>
            <person name="Xia L.Y."/>
            <person name="Li J."/>
            <person name="Zhao F."/>
            <person name="Cao W.C."/>
        </authorList>
    </citation>
    <scope>NUCLEOTIDE SEQUENCE</scope>
    <source>
        <strain evidence="1">Rsan-2018</strain>
    </source>
</reference>
<gene>
    <name evidence="1" type="ORF">HPB52_010339</name>
</gene>
<dbReference type="InterPro" id="IPR032675">
    <property type="entry name" value="LRR_dom_sf"/>
</dbReference>
<dbReference type="PANTHER" id="PTHR47679:SF1">
    <property type="entry name" value="PROTEIN TORNADO 1"/>
    <property type="match status" value="1"/>
</dbReference>
<dbReference type="VEuPathDB" id="VectorBase:RSAN_035158"/>
<evidence type="ECO:0000313" key="2">
    <source>
        <dbReference type="Proteomes" id="UP000821837"/>
    </source>
</evidence>
<organism evidence="1 2">
    <name type="scientific">Rhipicephalus sanguineus</name>
    <name type="common">Brown dog tick</name>
    <name type="synonym">Ixodes sanguineus</name>
    <dbReference type="NCBI Taxonomy" id="34632"/>
    <lineage>
        <taxon>Eukaryota</taxon>
        <taxon>Metazoa</taxon>
        <taxon>Ecdysozoa</taxon>
        <taxon>Arthropoda</taxon>
        <taxon>Chelicerata</taxon>
        <taxon>Arachnida</taxon>
        <taxon>Acari</taxon>
        <taxon>Parasitiformes</taxon>
        <taxon>Ixodida</taxon>
        <taxon>Ixodoidea</taxon>
        <taxon>Ixodidae</taxon>
        <taxon>Rhipicephalinae</taxon>
        <taxon>Rhipicephalus</taxon>
        <taxon>Rhipicephalus</taxon>
    </lineage>
</organism>
<reference evidence="1" key="2">
    <citation type="submission" date="2021-09" db="EMBL/GenBank/DDBJ databases">
        <authorList>
            <person name="Jia N."/>
            <person name="Wang J."/>
            <person name="Shi W."/>
            <person name="Du L."/>
            <person name="Sun Y."/>
            <person name="Zhan W."/>
            <person name="Jiang J."/>
            <person name="Wang Q."/>
            <person name="Zhang B."/>
            <person name="Ji P."/>
            <person name="Sakyi L.B."/>
            <person name="Cui X."/>
            <person name="Yuan T."/>
            <person name="Jiang B."/>
            <person name="Yang W."/>
            <person name="Lam T.T.-Y."/>
            <person name="Chang Q."/>
            <person name="Ding S."/>
            <person name="Wang X."/>
            <person name="Zhu J."/>
            <person name="Ruan X."/>
            <person name="Zhao L."/>
            <person name="Wei J."/>
            <person name="Que T."/>
            <person name="Du C."/>
            <person name="Cheng J."/>
            <person name="Dai P."/>
            <person name="Han X."/>
            <person name="Huang E."/>
            <person name="Gao Y."/>
            <person name="Liu J."/>
            <person name="Shao H."/>
            <person name="Ye R."/>
            <person name="Li L."/>
            <person name="Wei W."/>
            <person name="Wang X."/>
            <person name="Wang C."/>
            <person name="Huo Q."/>
            <person name="Li W."/>
            <person name="Guo W."/>
            <person name="Chen H."/>
            <person name="Chen S."/>
            <person name="Zhou L."/>
            <person name="Zhou L."/>
            <person name="Ni X."/>
            <person name="Tian J."/>
            <person name="Zhou Y."/>
            <person name="Sheng Y."/>
            <person name="Liu T."/>
            <person name="Pan Y."/>
            <person name="Xia L."/>
            <person name="Li J."/>
            <person name="Zhao F."/>
            <person name="Cao W."/>
        </authorList>
    </citation>
    <scope>NUCLEOTIDE SEQUENCE</scope>
    <source>
        <strain evidence="1">Rsan-2018</strain>
        <tissue evidence="1">Larvae</tissue>
    </source>
</reference>
<dbReference type="AlphaFoldDB" id="A0A9D4PB50"/>
<evidence type="ECO:0000313" key="1">
    <source>
        <dbReference type="EMBL" id="KAH7935600.1"/>
    </source>
</evidence>
<name>A0A9D4PB50_RHISA</name>
<dbReference type="EMBL" id="JABSTV010001255">
    <property type="protein sequence ID" value="KAH7935600.1"/>
    <property type="molecule type" value="Genomic_DNA"/>
</dbReference>
<comment type="caution">
    <text evidence="1">The sequence shown here is derived from an EMBL/GenBank/DDBJ whole genome shotgun (WGS) entry which is preliminary data.</text>
</comment>